<dbReference type="EMBL" id="CP119961">
    <property type="protein sequence ID" value="WFD39669.1"/>
    <property type="molecule type" value="Genomic_DNA"/>
</dbReference>
<feature type="compositionally biased region" description="Low complexity" evidence="1">
    <location>
        <begin position="228"/>
        <end position="245"/>
    </location>
</feature>
<name>A0AAF0F3C3_9BASI</name>
<keyword evidence="3" id="KW-1185">Reference proteome</keyword>
<dbReference type="AlphaFoldDB" id="A0AAF0F3C3"/>
<accession>A0AAF0F3C3</accession>
<feature type="region of interest" description="Disordered" evidence="1">
    <location>
        <begin position="186"/>
        <end position="280"/>
    </location>
</feature>
<protein>
    <submittedName>
        <fullName evidence="2">Uncharacterized protein</fullName>
    </submittedName>
</protein>
<dbReference type="GeneID" id="85226300"/>
<dbReference type="RefSeq" id="XP_060122566.1">
    <property type="nucleotide sequence ID" value="XM_060266583.1"/>
</dbReference>
<feature type="region of interest" description="Disordered" evidence="1">
    <location>
        <begin position="445"/>
        <end position="506"/>
    </location>
</feature>
<evidence type="ECO:0000313" key="3">
    <source>
        <dbReference type="Proteomes" id="UP001217754"/>
    </source>
</evidence>
<dbReference type="PANTHER" id="PTHR37987:SF1">
    <property type="entry name" value="OXO-4-HYDROXY-4-CARBOXY-5-UREIDOIMIDAZOLINE DECARBOXYLASE DOMAIN-CONTAINING PROTEIN"/>
    <property type="match status" value="1"/>
</dbReference>
<dbReference type="PANTHER" id="PTHR37987">
    <property type="entry name" value="CHROMOSOME 9, WHOLE GENOME SHOTGUN SEQUENCE"/>
    <property type="match status" value="1"/>
</dbReference>
<proteinExistence type="predicted"/>
<dbReference type="Proteomes" id="UP001217754">
    <property type="component" value="Chromosome 4"/>
</dbReference>
<evidence type="ECO:0000313" key="2">
    <source>
        <dbReference type="EMBL" id="WFD39669.1"/>
    </source>
</evidence>
<gene>
    <name evidence="2" type="ORF">MJAP1_002649</name>
</gene>
<sequence>MSGGVISASGIPSADAASLAAILRVILQCSVDTAGALGVQCAEAIAELPEDSQPGTYDGLVDVARFCVEEEPGWDALDSAGLVGTYPHVYVDGKSAGKRLAQRYEQYEKRFPGLRYVAPGEGRSAALVADEIDSVLKRTVSKETYDAESSEWKTELERNLDALWDLSLDRAVALEEGTLGAGAMNEEEAPEDDAAAAPSAEPAAAASTAEAAPTPEAARSGAALGTQATPTDASPATPSAPAAAPEGQPKPSADHAAATKEASSGAPSSAPPPPADDETQPFLSLASFRALAVTSPVLQKFFEHDLASSVRLEPVQRSTTGGAFAWHAAPVLPRGGAAQNKAGDSNTVSLTTTLIHGNTAPLDADTPASYSRDITTGTRGKVVGFLGGLLGEEGKTRMDALADQVALRLQTHSVKGPLPSFAAPAPLTPEKPKGGLWGTSFMRASSASHGATPKDDARPTLGGRLAGALRRQPPKTETTTIPHGDDLSPTGPPESSILSREGPEAAVASLRAANEALTQERDTMIMTP</sequence>
<reference evidence="2" key="1">
    <citation type="submission" date="2023-03" db="EMBL/GenBank/DDBJ databases">
        <title>Mating type loci evolution in Malassezia.</title>
        <authorList>
            <person name="Coelho M.A."/>
        </authorList>
    </citation>
    <scope>NUCLEOTIDE SEQUENCE</scope>
    <source>
        <strain evidence="2">CBS 9431</strain>
    </source>
</reference>
<organism evidence="2 3">
    <name type="scientific">Malassezia japonica</name>
    <dbReference type="NCBI Taxonomy" id="223818"/>
    <lineage>
        <taxon>Eukaryota</taxon>
        <taxon>Fungi</taxon>
        <taxon>Dikarya</taxon>
        <taxon>Basidiomycota</taxon>
        <taxon>Ustilaginomycotina</taxon>
        <taxon>Malasseziomycetes</taxon>
        <taxon>Malasseziales</taxon>
        <taxon>Malasseziaceae</taxon>
        <taxon>Malassezia</taxon>
    </lineage>
</organism>
<feature type="compositionally biased region" description="Low complexity" evidence="1">
    <location>
        <begin position="195"/>
        <end position="218"/>
    </location>
</feature>
<evidence type="ECO:0000256" key="1">
    <source>
        <dbReference type="SAM" id="MobiDB-lite"/>
    </source>
</evidence>